<comment type="caution">
    <text evidence="2">The sequence shown here is derived from an EMBL/GenBank/DDBJ whole genome shotgun (WGS) entry which is preliminary data.</text>
</comment>
<evidence type="ECO:0000313" key="3">
    <source>
        <dbReference type="Proteomes" id="UP000276133"/>
    </source>
</evidence>
<dbReference type="EMBL" id="REGN01005529">
    <property type="protein sequence ID" value="RNA13013.1"/>
    <property type="molecule type" value="Genomic_DNA"/>
</dbReference>
<dbReference type="Proteomes" id="UP000276133">
    <property type="component" value="Unassembled WGS sequence"/>
</dbReference>
<accession>A0A3M7QP00</accession>
<feature type="signal peptide" evidence="1">
    <location>
        <begin position="1"/>
        <end position="15"/>
    </location>
</feature>
<organism evidence="2 3">
    <name type="scientific">Brachionus plicatilis</name>
    <name type="common">Marine rotifer</name>
    <name type="synonym">Brachionus muelleri</name>
    <dbReference type="NCBI Taxonomy" id="10195"/>
    <lineage>
        <taxon>Eukaryota</taxon>
        <taxon>Metazoa</taxon>
        <taxon>Spiralia</taxon>
        <taxon>Gnathifera</taxon>
        <taxon>Rotifera</taxon>
        <taxon>Eurotatoria</taxon>
        <taxon>Monogononta</taxon>
        <taxon>Pseudotrocha</taxon>
        <taxon>Ploima</taxon>
        <taxon>Brachionidae</taxon>
        <taxon>Brachionus</taxon>
    </lineage>
</organism>
<name>A0A3M7QP00_BRAPC</name>
<feature type="chain" id="PRO_5017992994" evidence="1">
    <location>
        <begin position="16"/>
        <end position="173"/>
    </location>
</feature>
<sequence length="173" mass="19989">MSLFFSCLFLSRSSWSPSPSFWSPGSLGSSFACPESEVFLDPLLFSSDLSLFLFFSPEPSIGWSWASVISKSLIFFDNLVSKKPACESKLLRIQNFSSTMTQQMTKLFKIIERILILAGILNRGLDFFKTNIDHPNCPKKLTHSYRPTDQKINFEFNWFNFLCLNYKMYPMLK</sequence>
<evidence type="ECO:0000313" key="2">
    <source>
        <dbReference type="EMBL" id="RNA13013.1"/>
    </source>
</evidence>
<evidence type="ECO:0000256" key="1">
    <source>
        <dbReference type="SAM" id="SignalP"/>
    </source>
</evidence>
<proteinExistence type="predicted"/>
<keyword evidence="3" id="KW-1185">Reference proteome</keyword>
<keyword evidence="1" id="KW-0732">Signal</keyword>
<reference evidence="2 3" key="1">
    <citation type="journal article" date="2018" name="Sci. Rep.">
        <title>Genomic signatures of local adaptation to the degree of environmental predictability in rotifers.</title>
        <authorList>
            <person name="Franch-Gras L."/>
            <person name="Hahn C."/>
            <person name="Garcia-Roger E.M."/>
            <person name="Carmona M.J."/>
            <person name="Serra M."/>
            <person name="Gomez A."/>
        </authorList>
    </citation>
    <scope>NUCLEOTIDE SEQUENCE [LARGE SCALE GENOMIC DNA]</scope>
    <source>
        <strain evidence="2">HYR1</strain>
    </source>
</reference>
<dbReference type="AlphaFoldDB" id="A0A3M7QP00"/>
<protein>
    <submittedName>
        <fullName evidence="2">Uncharacterized protein</fullName>
    </submittedName>
</protein>
<gene>
    <name evidence="2" type="ORF">BpHYR1_043793</name>
</gene>